<proteinExistence type="predicted"/>
<evidence type="ECO:0000313" key="1">
    <source>
        <dbReference type="EMBL" id="RZV08190.1"/>
    </source>
</evidence>
<name>A0A482Y3T0_9EURY</name>
<dbReference type="Proteomes" id="UP000291097">
    <property type="component" value="Unassembled WGS sequence"/>
</dbReference>
<organism evidence="1 2">
    <name type="scientific">Natrinema hispanicum</name>
    <dbReference type="NCBI Taxonomy" id="392421"/>
    <lineage>
        <taxon>Archaea</taxon>
        <taxon>Methanobacteriati</taxon>
        <taxon>Methanobacteriota</taxon>
        <taxon>Stenosarchaea group</taxon>
        <taxon>Halobacteria</taxon>
        <taxon>Halobacteriales</taxon>
        <taxon>Natrialbaceae</taxon>
        <taxon>Natrinema</taxon>
    </lineage>
</organism>
<gene>
    <name evidence="1" type="ORF">BDK88_3155</name>
</gene>
<dbReference type="EMBL" id="SHMP01000006">
    <property type="protein sequence ID" value="RZV08190.1"/>
    <property type="molecule type" value="Genomic_DNA"/>
</dbReference>
<sequence>MNLTRRRLFAALAAGSSIPLLVGTSSVSRVGAGHTASIDTSESESYLSLEGAALQEPVAESEATVTMDSQLEDMTVTSLDADAFAFDPAPPISLEEPVSVAVTLTDAEPGVVTDTVTIGLEGPSVRAVVEQDLHVERQQG</sequence>
<dbReference type="RefSeq" id="WP_130501186.1">
    <property type="nucleotide sequence ID" value="NZ_SHMP01000006.1"/>
</dbReference>
<comment type="caution">
    <text evidence="1">The sequence shown here is derived from an EMBL/GenBank/DDBJ whole genome shotgun (WGS) entry which is preliminary data.</text>
</comment>
<evidence type="ECO:0000313" key="2">
    <source>
        <dbReference type="Proteomes" id="UP000291097"/>
    </source>
</evidence>
<reference evidence="1 2" key="1">
    <citation type="submission" date="2019-02" db="EMBL/GenBank/DDBJ databases">
        <title>Genomic Encyclopedia of Archaeal and Bacterial Type Strains, Phase II (KMG-II): from individual species to whole genera.</title>
        <authorList>
            <person name="Goeker M."/>
        </authorList>
    </citation>
    <scope>NUCLEOTIDE SEQUENCE [LARGE SCALE GENOMIC DNA]</scope>
    <source>
        <strain evidence="1 2">DSM 18328</strain>
    </source>
</reference>
<dbReference type="OrthoDB" id="187463at2157"/>
<protein>
    <submittedName>
        <fullName evidence="1">Uncharacterized protein</fullName>
    </submittedName>
</protein>
<dbReference type="AlphaFoldDB" id="A0A482Y3T0"/>
<accession>A0A482Y3T0</accession>